<dbReference type="STRING" id="1379903.ATO8_15748"/>
<dbReference type="Proteomes" id="UP000019063">
    <property type="component" value="Unassembled WGS sequence"/>
</dbReference>
<name>W4HI80_9RHOB</name>
<dbReference type="EMBL" id="AQQW01000010">
    <property type="protein sequence ID" value="ETW11715.1"/>
    <property type="molecule type" value="Genomic_DNA"/>
</dbReference>
<protein>
    <submittedName>
        <fullName evidence="1">Capsule polysaccharide export protein KpsS</fullName>
    </submittedName>
</protein>
<dbReference type="eggNOG" id="COG3562">
    <property type="taxonomic scope" value="Bacteria"/>
</dbReference>
<comment type="caution">
    <text evidence="1">The sequence shown here is derived from an EMBL/GenBank/DDBJ whole genome shotgun (WGS) entry which is preliminary data.</text>
</comment>
<evidence type="ECO:0000313" key="2">
    <source>
        <dbReference type="Proteomes" id="UP000019063"/>
    </source>
</evidence>
<proteinExistence type="predicted"/>
<dbReference type="Pfam" id="PF05159">
    <property type="entry name" value="Capsule_synth"/>
    <property type="match status" value="1"/>
</dbReference>
<dbReference type="PATRIC" id="fig|1317118.6.peg.3237"/>
<organism evidence="1 2">
    <name type="scientific">Roseivivax marinus</name>
    <dbReference type="NCBI Taxonomy" id="1379903"/>
    <lineage>
        <taxon>Bacteria</taxon>
        <taxon>Pseudomonadati</taxon>
        <taxon>Pseudomonadota</taxon>
        <taxon>Alphaproteobacteria</taxon>
        <taxon>Rhodobacterales</taxon>
        <taxon>Roseobacteraceae</taxon>
        <taxon>Roseivivax</taxon>
    </lineage>
</organism>
<dbReference type="GO" id="GO:0000271">
    <property type="term" value="P:polysaccharide biosynthetic process"/>
    <property type="evidence" value="ECO:0007669"/>
    <property type="project" value="InterPro"/>
</dbReference>
<evidence type="ECO:0000313" key="1">
    <source>
        <dbReference type="EMBL" id="ETW11715.1"/>
    </source>
</evidence>
<dbReference type="CDD" id="cd16441">
    <property type="entry name" value="beta_Kdo_transferase_KpsS"/>
    <property type="match status" value="1"/>
</dbReference>
<keyword evidence="2" id="KW-1185">Reference proteome</keyword>
<dbReference type="AlphaFoldDB" id="W4HI80"/>
<gene>
    <name evidence="1" type="ORF">ATO8_15748</name>
</gene>
<dbReference type="RefSeq" id="WP_043845838.1">
    <property type="nucleotide sequence ID" value="NZ_AQQW01000010.1"/>
</dbReference>
<sequence>MSNATGERRVFLFLQGPHGPFFHRLGVMLRAAGATVWRVGFNAGDAAFWPDRASYLPYRGTAADWPAHLATLMTERGVTDLVLYGDVRPIHAEAVKIARAAGLTVHVFEEGYMRPYWTTYERGGSNGHSRLMRTSVDDMRAALANSDLEAPLPPAHWGDMRQHIFYGALYHFFVLTRNRAYAGFRPHRSLGVRREFQLYLKRLLTLPWTALDRFVAQSRIRRGGFPYHLALLQLEHDSSFQAHSPFRSMPDFLRVVIEGFAKGAPRHHHLVFKAHPLEDGRVDLRRSIRALAAEHDVAERVHFVRGGKLAQLLDDARTAVTVNSSAAQQVLWRGIPLKVFGNAVYAKPEFVSTQPLTEFFAQPARPDSTAYRDYRRYLLETSQLAGGFYSARGRRQLLRQVVDMMLAGDDPYDALRHGTATPRQHLRAVT</sequence>
<reference evidence="1 2" key="1">
    <citation type="journal article" date="2014" name="Antonie Van Leeuwenhoek">
        <title>Roseivivax atlanticus sp. nov., isolated from surface seawater of the Atlantic Ocean.</title>
        <authorList>
            <person name="Li G."/>
            <person name="Lai Q."/>
            <person name="Liu X."/>
            <person name="Sun F."/>
            <person name="Shao Z."/>
        </authorList>
    </citation>
    <scope>NUCLEOTIDE SEQUENCE [LARGE SCALE GENOMIC DNA]</scope>
    <source>
        <strain evidence="1 2">22II-s10s</strain>
    </source>
</reference>
<dbReference type="GO" id="GO:0015774">
    <property type="term" value="P:polysaccharide transport"/>
    <property type="evidence" value="ECO:0007669"/>
    <property type="project" value="InterPro"/>
</dbReference>
<accession>W4HI80</accession>
<dbReference type="InterPro" id="IPR007833">
    <property type="entry name" value="Capsule_polysaccharide_synth"/>
</dbReference>